<evidence type="ECO:0000256" key="4">
    <source>
        <dbReference type="ARBA" id="ARBA00023136"/>
    </source>
</evidence>
<reference evidence="7 8" key="1">
    <citation type="journal article" date="2015" name="Plant Cell">
        <title>Oil accumulation by the oleaginous diatom Fistulifera solaris as revealed by the genome and transcriptome.</title>
        <authorList>
            <person name="Tanaka T."/>
            <person name="Maeda Y."/>
            <person name="Veluchamy A."/>
            <person name="Tanaka M."/>
            <person name="Abida H."/>
            <person name="Marechal E."/>
            <person name="Bowler C."/>
            <person name="Muto M."/>
            <person name="Sunaga Y."/>
            <person name="Tanaka M."/>
            <person name="Yoshino T."/>
            <person name="Taniguchi T."/>
            <person name="Fukuda Y."/>
            <person name="Nemoto M."/>
            <person name="Matsumoto M."/>
            <person name="Wong P.S."/>
            <person name="Aburatani S."/>
            <person name="Fujibuchi W."/>
        </authorList>
    </citation>
    <scope>NUCLEOTIDE SEQUENCE [LARGE SCALE GENOMIC DNA]</scope>
    <source>
        <strain evidence="7 8">JPCC DA0580</strain>
    </source>
</reference>
<dbReference type="AlphaFoldDB" id="A0A1Z5JMW9"/>
<evidence type="ECO:0000256" key="5">
    <source>
        <dbReference type="SAM" id="Phobius"/>
    </source>
</evidence>
<comment type="caution">
    <text evidence="7">The sequence shown here is derived from an EMBL/GenBank/DDBJ whole genome shotgun (WGS) entry which is preliminary data.</text>
</comment>
<evidence type="ECO:0000256" key="1">
    <source>
        <dbReference type="ARBA" id="ARBA00004141"/>
    </source>
</evidence>
<accession>A0A1Z5JMW9</accession>
<sequence>MASLKEVLALVLVGALWGCTNPLMRQGSATAQQSSVLSKWLHVRVWLPYAVNQSGSLLFYYTLGHSDLSLAVPICNGLALVFSILTSYWIGEPMTDSLSVIVGSACVVAGVTVCLTAREDA</sequence>
<dbReference type="Pfam" id="PF10639">
    <property type="entry name" value="TMEM234"/>
    <property type="match status" value="1"/>
</dbReference>
<proteinExistence type="predicted"/>
<evidence type="ECO:0000256" key="6">
    <source>
        <dbReference type="SAM" id="SignalP"/>
    </source>
</evidence>
<keyword evidence="6" id="KW-0732">Signal</keyword>
<dbReference type="InterPro" id="IPR018908">
    <property type="entry name" value="TMEM234"/>
</dbReference>
<dbReference type="PANTHER" id="PTHR28668:SF1">
    <property type="entry name" value="TRANSMEMBRANE PROTEIN 234"/>
    <property type="match status" value="1"/>
</dbReference>
<keyword evidence="8" id="KW-1185">Reference proteome</keyword>
<feature type="transmembrane region" description="Helical" evidence="5">
    <location>
        <begin position="70"/>
        <end position="91"/>
    </location>
</feature>
<feature type="transmembrane region" description="Helical" evidence="5">
    <location>
        <begin position="97"/>
        <end position="117"/>
    </location>
</feature>
<keyword evidence="4 5" id="KW-0472">Membrane</keyword>
<evidence type="ECO:0000256" key="2">
    <source>
        <dbReference type="ARBA" id="ARBA00022692"/>
    </source>
</evidence>
<keyword evidence="3 5" id="KW-1133">Transmembrane helix</keyword>
<feature type="signal peptide" evidence="6">
    <location>
        <begin position="1"/>
        <end position="18"/>
    </location>
</feature>
<comment type="subcellular location">
    <subcellularLocation>
        <location evidence="1">Membrane</location>
        <topology evidence="1">Multi-pass membrane protein</topology>
    </subcellularLocation>
</comment>
<evidence type="ECO:0008006" key="9">
    <source>
        <dbReference type="Google" id="ProtNLM"/>
    </source>
</evidence>
<dbReference type="OrthoDB" id="43458at2759"/>
<evidence type="ECO:0000256" key="3">
    <source>
        <dbReference type="ARBA" id="ARBA00022989"/>
    </source>
</evidence>
<dbReference type="Proteomes" id="UP000198406">
    <property type="component" value="Unassembled WGS sequence"/>
</dbReference>
<name>A0A1Z5JMW9_FISSO</name>
<evidence type="ECO:0000313" key="7">
    <source>
        <dbReference type="EMBL" id="GAX15141.1"/>
    </source>
</evidence>
<protein>
    <recommendedName>
        <fullName evidence="9">Transmembrane protein 234</fullName>
    </recommendedName>
</protein>
<gene>
    <name evidence="7" type="ORF">FisN_12Lu367</name>
</gene>
<dbReference type="EMBL" id="BDSP01000087">
    <property type="protein sequence ID" value="GAX15141.1"/>
    <property type="molecule type" value="Genomic_DNA"/>
</dbReference>
<organism evidence="7 8">
    <name type="scientific">Fistulifera solaris</name>
    <name type="common">Oleaginous diatom</name>
    <dbReference type="NCBI Taxonomy" id="1519565"/>
    <lineage>
        <taxon>Eukaryota</taxon>
        <taxon>Sar</taxon>
        <taxon>Stramenopiles</taxon>
        <taxon>Ochrophyta</taxon>
        <taxon>Bacillariophyta</taxon>
        <taxon>Bacillariophyceae</taxon>
        <taxon>Bacillariophycidae</taxon>
        <taxon>Naviculales</taxon>
        <taxon>Naviculaceae</taxon>
        <taxon>Fistulifera</taxon>
    </lineage>
</organism>
<dbReference type="FunCoup" id="A0A1Z5JMW9">
    <property type="interactions" value="50"/>
</dbReference>
<dbReference type="InParanoid" id="A0A1Z5JMW9"/>
<feature type="chain" id="PRO_5012328716" description="Transmembrane protein 234" evidence="6">
    <location>
        <begin position="19"/>
        <end position="121"/>
    </location>
</feature>
<dbReference type="GO" id="GO:0016020">
    <property type="term" value="C:membrane"/>
    <property type="evidence" value="ECO:0007669"/>
    <property type="project" value="UniProtKB-SubCell"/>
</dbReference>
<dbReference type="PANTHER" id="PTHR28668">
    <property type="entry name" value="TRANSMEMBRANE PROTEIN 234"/>
    <property type="match status" value="1"/>
</dbReference>
<dbReference type="Gene3D" id="1.10.3730.20">
    <property type="match status" value="1"/>
</dbReference>
<keyword evidence="2 5" id="KW-0812">Transmembrane</keyword>
<evidence type="ECO:0000313" key="8">
    <source>
        <dbReference type="Proteomes" id="UP000198406"/>
    </source>
</evidence>